<evidence type="ECO:0000256" key="1">
    <source>
        <dbReference type="ARBA" id="ARBA00009023"/>
    </source>
</evidence>
<protein>
    <submittedName>
        <fullName evidence="5">Extracellular solute-binding protein, family 7</fullName>
    </submittedName>
</protein>
<dbReference type="Gene3D" id="3.40.190.170">
    <property type="entry name" value="Bacterial extracellular solute-binding protein, family 7"/>
    <property type="match status" value="1"/>
</dbReference>
<comment type="caution">
    <text evidence="5">The sequence shown here is derived from an EMBL/GenBank/DDBJ whole genome shotgun (WGS) entry which is preliminary data.</text>
</comment>
<dbReference type="STRING" id="1227499.C493_10798"/>
<gene>
    <name evidence="5" type="ORF">C493_10798</name>
</gene>
<organism evidence="5 6">
    <name type="scientific">Natronolimnohabitans innermongolicus JCM 12255</name>
    <dbReference type="NCBI Taxonomy" id="1227499"/>
    <lineage>
        <taxon>Archaea</taxon>
        <taxon>Methanobacteriati</taxon>
        <taxon>Methanobacteriota</taxon>
        <taxon>Stenosarchaea group</taxon>
        <taxon>Halobacteria</taxon>
        <taxon>Halobacteriales</taxon>
        <taxon>Natrialbaceae</taxon>
        <taxon>Natronolimnohabitans</taxon>
    </lineage>
</organism>
<dbReference type="Proteomes" id="UP000011602">
    <property type="component" value="Unassembled WGS sequence"/>
</dbReference>
<dbReference type="PANTHER" id="PTHR33376">
    <property type="match status" value="1"/>
</dbReference>
<evidence type="ECO:0000313" key="6">
    <source>
        <dbReference type="Proteomes" id="UP000011602"/>
    </source>
</evidence>
<dbReference type="GO" id="GO:0055085">
    <property type="term" value="P:transmembrane transport"/>
    <property type="evidence" value="ECO:0007669"/>
    <property type="project" value="InterPro"/>
</dbReference>
<dbReference type="Pfam" id="PF03480">
    <property type="entry name" value="DctP"/>
    <property type="match status" value="1"/>
</dbReference>
<evidence type="ECO:0000256" key="4">
    <source>
        <dbReference type="SAM" id="MobiDB-lite"/>
    </source>
</evidence>
<keyword evidence="6" id="KW-1185">Reference proteome</keyword>
<feature type="compositionally biased region" description="Acidic residues" evidence="4">
    <location>
        <begin position="1"/>
        <end position="12"/>
    </location>
</feature>
<evidence type="ECO:0000256" key="2">
    <source>
        <dbReference type="ARBA" id="ARBA00022448"/>
    </source>
</evidence>
<dbReference type="AlphaFoldDB" id="L9X3B9"/>
<feature type="region of interest" description="Disordered" evidence="4">
    <location>
        <begin position="1"/>
        <end position="25"/>
    </location>
</feature>
<comment type="similarity">
    <text evidence="1">Belongs to the bacterial solute-binding protein 7 family.</text>
</comment>
<dbReference type="RefSeq" id="WP_007259441.1">
    <property type="nucleotide sequence ID" value="NZ_AOHZ01000047.1"/>
</dbReference>
<dbReference type="eggNOG" id="arCOG11784">
    <property type="taxonomic scope" value="Archaea"/>
</dbReference>
<dbReference type="OrthoDB" id="275767at2157"/>
<proteinExistence type="inferred from homology"/>
<dbReference type="PANTHER" id="PTHR33376:SF7">
    <property type="entry name" value="C4-DICARBOXYLATE-BINDING PROTEIN DCTB"/>
    <property type="match status" value="1"/>
</dbReference>
<evidence type="ECO:0000313" key="5">
    <source>
        <dbReference type="EMBL" id="ELY55961.1"/>
    </source>
</evidence>
<keyword evidence="3" id="KW-0732">Signal</keyword>
<dbReference type="InterPro" id="IPR038404">
    <property type="entry name" value="TRAP_DctP_sf"/>
</dbReference>
<reference evidence="5 6" key="1">
    <citation type="journal article" date="2014" name="PLoS Genet.">
        <title>Phylogenetically driven sequencing of extremely halophilic archaea reveals strategies for static and dynamic osmo-response.</title>
        <authorList>
            <person name="Becker E.A."/>
            <person name="Seitzer P.M."/>
            <person name="Tritt A."/>
            <person name="Larsen D."/>
            <person name="Krusor M."/>
            <person name="Yao A.I."/>
            <person name="Wu D."/>
            <person name="Madern D."/>
            <person name="Eisen J.A."/>
            <person name="Darling A.E."/>
            <person name="Facciotti M.T."/>
        </authorList>
    </citation>
    <scope>NUCLEOTIDE SEQUENCE [LARGE SCALE GENOMIC DNA]</scope>
    <source>
        <strain evidence="5 6">JCM 12255</strain>
    </source>
</reference>
<keyword evidence="2" id="KW-0813">Transport</keyword>
<accession>L9X3B9</accession>
<sequence>MISTPDETDESDGTVRQPTDDGGPTRRAYLGSLGAIATAGATAGCIELATGEGGGDTTEFTAGTFAHEGGHCMDCVSPSPGWAISEALEDRSDGDVQMSLLGENQVCDSSTCGGKAERGIVEAGYGSIGNGTNFWPENNVWLLPYTFPSRAALSYTLFDERIWEQYWVPFAQRYGIVPFYGWTPELRNLLLSPDATEIAGGRVRTPEDLEGIRIRRTASRPPKVALEEWGATAPELSWGDTVQGMDTGVVHGLETWSGVGLAGGMGEVMDQVTLVEFMCGQGVMWASTDWLQGLPADHRELIADVTRELTEEAIQQADEVIDDRVGHDDPPPEGTDYAEQGITVNVLEDDELEAWRERVDPMDNPELYETERERVADLDLDVPTEDFYEYIYEIARESDVPESAADVTVDAWWGEYLDRI</sequence>
<name>L9X3B9_9EURY</name>
<evidence type="ECO:0000256" key="3">
    <source>
        <dbReference type="ARBA" id="ARBA00022729"/>
    </source>
</evidence>
<dbReference type="InterPro" id="IPR018389">
    <property type="entry name" value="DctP_fam"/>
</dbReference>
<dbReference type="EMBL" id="AOHZ01000047">
    <property type="protein sequence ID" value="ELY55961.1"/>
    <property type="molecule type" value="Genomic_DNA"/>
</dbReference>